<dbReference type="Gene3D" id="3.40.630.30">
    <property type="match status" value="1"/>
</dbReference>
<dbReference type="AlphaFoldDB" id="A0AA48H2I2"/>
<keyword evidence="3" id="KW-1185">Reference proteome</keyword>
<gene>
    <name evidence="2" type="ORF">METEAL_39920</name>
</gene>
<accession>A0AA48H2I2</accession>
<reference evidence="3" key="1">
    <citation type="journal article" date="2023" name="Int. J. Syst. Evol. Microbiol.">
        <title>Mesoterricola silvestris gen. nov., sp. nov., Mesoterricola sediminis sp. nov., Geothrix oryzae sp. nov., Geothrix edaphica sp. nov., Geothrix rubra sp. nov., and Geothrix limicola sp. nov., six novel members of Acidobacteriota isolated from soils.</title>
        <authorList>
            <person name="Itoh H."/>
            <person name="Sugisawa Y."/>
            <person name="Mise K."/>
            <person name="Xu Z."/>
            <person name="Kuniyasu M."/>
            <person name="Ushijima N."/>
            <person name="Kawano K."/>
            <person name="Kobayashi E."/>
            <person name="Shiratori Y."/>
            <person name="Masuda Y."/>
            <person name="Senoo K."/>
        </authorList>
    </citation>
    <scope>NUCLEOTIDE SEQUENCE [LARGE SCALE GENOMIC DNA]</scope>
    <source>
        <strain evidence="3">W79</strain>
    </source>
</reference>
<dbReference type="RefSeq" id="WP_316413492.1">
    <property type="nucleotide sequence ID" value="NZ_AP027080.1"/>
</dbReference>
<evidence type="ECO:0000313" key="2">
    <source>
        <dbReference type="EMBL" id="BDU74818.1"/>
    </source>
</evidence>
<sequence>MSAFAPVPSLEALMAAVDSVKAGADAYVTNLFLDPAKAREWIARGDLACLGTGGCALFLRKDRWFRHLHFCAADEAALAGSLGHLEGEGLLTLDLLGRADRVEEMSRWFQAAGFRTYSRLTRLARIQAKGAPPPPAPPAETEPAVAADVDALLRNLEASFDPLKEHLPSREDLDLAVAAGRVRVVRGGAGIAGFLYSDTLGASSTLRYWLVGPGHRDQGIGARLIRDYFHRSPAVTRFLLWVLDSNADAIAKYGHYGYAPDGLVDRVMIREVQP</sequence>
<feature type="domain" description="N-acetyltransferase" evidence="1">
    <location>
        <begin position="139"/>
        <end position="274"/>
    </location>
</feature>
<dbReference type="SUPFAM" id="SSF55729">
    <property type="entry name" value="Acyl-CoA N-acyltransferases (Nat)"/>
    <property type="match status" value="1"/>
</dbReference>
<dbReference type="Proteomes" id="UP001238179">
    <property type="component" value="Chromosome"/>
</dbReference>
<dbReference type="Pfam" id="PF00583">
    <property type="entry name" value="Acetyltransf_1"/>
    <property type="match status" value="1"/>
</dbReference>
<evidence type="ECO:0000259" key="1">
    <source>
        <dbReference type="PROSITE" id="PS51186"/>
    </source>
</evidence>
<dbReference type="PROSITE" id="PS51186">
    <property type="entry name" value="GNAT"/>
    <property type="match status" value="1"/>
</dbReference>
<dbReference type="EMBL" id="AP027080">
    <property type="protein sequence ID" value="BDU74818.1"/>
    <property type="molecule type" value="Genomic_DNA"/>
</dbReference>
<organism evidence="2 3">
    <name type="scientific">Mesoterricola silvestris</name>
    <dbReference type="NCBI Taxonomy" id="2927979"/>
    <lineage>
        <taxon>Bacteria</taxon>
        <taxon>Pseudomonadati</taxon>
        <taxon>Acidobacteriota</taxon>
        <taxon>Holophagae</taxon>
        <taxon>Holophagales</taxon>
        <taxon>Holophagaceae</taxon>
        <taxon>Mesoterricola</taxon>
    </lineage>
</organism>
<dbReference type="GO" id="GO:0016747">
    <property type="term" value="F:acyltransferase activity, transferring groups other than amino-acyl groups"/>
    <property type="evidence" value="ECO:0007669"/>
    <property type="project" value="InterPro"/>
</dbReference>
<dbReference type="InterPro" id="IPR016181">
    <property type="entry name" value="Acyl_CoA_acyltransferase"/>
</dbReference>
<proteinExistence type="predicted"/>
<evidence type="ECO:0000313" key="3">
    <source>
        <dbReference type="Proteomes" id="UP001238179"/>
    </source>
</evidence>
<dbReference type="InterPro" id="IPR000182">
    <property type="entry name" value="GNAT_dom"/>
</dbReference>
<dbReference type="KEGG" id="msil:METEAL_39920"/>
<protein>
    <recommendedName>
        <fullName evidence="1">N-acetyltransferase domain-containing protein</fullName>
    </recommendedName>
</protein>
<name>A0AA48H2I2_9BACT</name>